<comment type="caution">
    <text evidence="2">The sequence shown here is derived from an EMBL/GenBank/DDBJ whole genome shotgun (WGS) entry which is preliminary data.</text>
</comment>
<dbReference type="SUPFAM" id="SSF89550">
    <property type="entry name" value="PHP domain-like"/>
    <property type="match status" value="1"/>
</dbReference>
<dbReference type="OrthoDB" id="9804333at2"/>
<dbReference type="GO" id="GO:0035312">
    <property type="term" value="F:5'-3' DNA exonuclease activity"/>
    <property type="evidence" value="ECO:0007669"/>
    <property type="project" value="TreeGrafter"/>
</dbReference>
<dbReference type="InterPro" id="IPR052018">
    <property type="entry name" value="PHP_domain"/>
</dbReference>
<dbReference type="SMART" id="SM00481">
    <property type="entry name" value="POLIIIAc"/>
    <property type="match status" value="1"/>
</dbReference>
<name>A0A3A6U5J0_9GAMM</name>
<proteinExistence type="predicted"/>
<dbReference type="InterPro" id="IPR016195">
    <property type="entry name" value="Pol/histidinol_Pase-like"/>
</dbReference>
<dbReference type="RefSeq" id="WP_121851716.1">
    <property type="nucleotide sequence ID" value="NZ_CP037952.1"/>
</dbReference>
<dbReference type="InterPro" id="IPR004013">
    <property type="entry name" value="PHP_dom"/>
</dbReference>
<evidence type="ECO:0000313" key="3">
    <source>
        <dbReference type="Proteomes" id="UP000273022"/>
    </source>
</evidence>
<dbReference type="Proteomes" id="UP000273022">
    <property type="component" value="Unassembled WGS sequence"/>
</dbReference>
<reference evidence="2 3" key="1">
    <citation type="submission" date="2018-09" db="EMBL/GenBank/DDBJ databases">
        <title>Phylogeny of the Shewanellaceae, and recommendation for two new genera, Pseudoshewanella and Parashewanella.</title>
        <authorList>
            <person name="Wang G."/>
        </authorList>
    </citation>
    <scope>NUCLEOTIDE SEQUENCE [LARGE SCALE GENOMIC DNA]</scope>
    <source>
        <strain evidence="2 3">KCTC 22492</strain>
    </source>
</reference>
<dbReference type="PANTHER" id="PTHR42924:SF3">
    <property type="entry name" value="POLYMERASE_HISTIDINOL PHOSPHATASE N-TERMINAL DOMAIN-CONTAINING PROTEIN"/>
    <property type="match status" value="1"/>
</dbReference>
<accession>A0A3A6U5J0</accession>
<dbReference type="PANTHER" id="PTHR42924">
    <property type="entry name" value="EXONUCLEASE"/>
    <property type="match status" value="1"/>
</dbReference>
<dbReference type="InterPro" id="IPR003141">
    <property type="entry name" value="Pol/His_phosphatase_N"/>
</dbReference>
<protein>
    <submittedName>
        <fullName evidence="2">PHP domain-containing protein</fullName>
    </submittedName>
</protein>
<dbReference type="AlphaFoldDB" id="A0A3A6U5J0"/>
<dbReference type="EMBL" id="QYYH01000002">
    <property type="protein sequence ID" value="RJY19478.1"/>
    <property type="molecule type" value="Genomic_DNA"/>
</dbReference>
<dbReference type="Gene3D" id="1.10.150.650">
    <property type="match status" value="1"/>
</dbReference>
<keyword evidence="3" id="KW-1185">Reference proteome</keyword>
<dbReference type="CDD" id="cd07438">
    <property type="entry name" value="PHP_HisPPase_AMP"/>
    <property type="match status" value="1"/>
</dbReference>
<evidence type="ECO:0000313" key="2">
    <source>
        <dbReference type="EMBL" id="RJY19478.1"/>
    </source>
</evidence>
<gene>
    <name evidence="2" type="ORF">D5R81_00590</name>
</gene>
<dbReference type="GO" id="GO:0004534">
    <property type="term" value="F:5'-3' RNA exonuclease activity"/>
    <property type="evidence" value="ECO:0007669"/>
    <property type="project" value="TreeGrafter"/>
</dbReference>
<feature type="domain" description="Polymerase/histidinol phosphatase N-terminal" evidence="1">
    <location>
        <begin position="8"/>
        <end position="75"/>
    </location>
</feature>
<sequence length="284" mass="31786">MNDESKLVDLHCHTTASDGQLTPTEIIRRAITNQVDVLAITDHDTVSGLREAHDFNRQQDNSIELINGIEISTCWHNHDIHIVGLNVDIEADELAQLQKRQRELRDIRAREIGRRLEKAGIESAYEGAKALAGDAALSRGHYARWLAHHGYAKDTPSVFKKFLSRGKTGYVPNNWQDMESAITLIHNVGGQAVLAHPSGYKFSAKWLKRLVREFKEAGGDAIEVVQGQQSIGDRSNLIALSNQNQLFASLGSDFHFPGGWLDLGKKLFQPPGVNWIWHSEGWNK</sequence>
<evidence type="ECO:0000259" key="1">
    <source>
        <dbReference type="SMART" id="SM00481"/>
    </source>
</evidence>
<organism evidence="2 3">
    <name type="scientific">Parashewanella spongiae</name>
    <dbReference type="NCBI Taxonomy" id="342950"/>
    <lineage>
        <taxon>Bacteria</taxon>
        <taxon>Pseudomonadati</taxon>
        <taxon>Pseudomonadota</taxon>
        <taxon>Gammaproteobacteria</taxon>
        <taxon>Alteromonadales</taxon>
        <taxon>Shewanellaceae</taxon>
        <taxon>Parashewanella</taxon>
    </lineage>
</organism>
<dbReference type="Pfam" id="PF02811">
    <property type="entry name" value="PHP"/>
    <property type="match status" value="1"/>
</dbReference>
<dbReference type="Gene3D" id="3.20.20.140">
    <property type="entry name" value="Metal-dependent hydrolases"/>
    <property type="match status" value="1"/>
</dbReference>
<dbReference type="NCBIfam" id="NF047791">
    <property type="entry name" value="RNaseRnm"/>
    <property type="match status" value="1"/>
</dbReference>